<dbReference type="RefSeq" id="WP_339968041.1">
    <property type="nucleotide sequence ID" value="NZ_JAWMWG010000001.1"/>
</dbReference>
<reference evidence="7 8" key="1">
    <citation type="submission" date="2023-10" db="EMBL/GenBank/DDBJ databases">
        <title>Holzapfeliella saturejae sp. nov. isolated from Satureja montana flowers.</title>
        <authorList>
            <person name="Alcantara C."/>
            <person name="Zuniga M."/>
            <person name="Landete J.M."/>
            <person name="Monedero V."/>
        </authorList>
    </citation>
    <scope>NUCLEOTIDE SEQUENCE [LARGE SCALE GENOMIC DNA]</scope>
    <source>
        <strain evidence="7 8">He02</strain>
    </source>
</reference>
<dbReference type="PANTHER" id="PTHR30290:SF10">
    <property type="entry name" value="PERIPLASMIC OLIGOPEPTIDE-BINDING PROTEIN-RELATED"/>
    <property type="match status" value="1"/>
</dbReference>
<protein>
    <submittedName>
        <fullName evidence="7">Peptide ABC transporter substrate-binding protein</fullName>
    </submittedName>
</protein>
<comment type="similarity">
    <text evidence="2">Belongs to the bacterial solute-binding protein 5 family.</text>
</comment>
<gene>
    <name evidence="7" type="ORF">R4Y45_00140</name>
</gene>
<dbReference type="Gene3D" id="3.90.76.10">
    <property type="entry name" value="Dipeptide-binding Protein, Domain 1"/>
    <property type="match status" value="1"/>
</dbReference>
<dbReference type="PANTHER" id="PTHR30290">
    <property type="entry name" value="PERIPLASMIC BINDING COMPONENT OF ABC TRANSPORTER"/>
    <property type="match status" value="1"/>
</dbReference>
<dbReference type="SUPFAM" id="SSF53850">
    <property type="entry name" value="Periplasmic binding protein-like II"/>
    <property type="match status" value="1"/>
</dbReference>
<dbReference type="Pfam" id="PF00496">
    <property type="entry name" value="SBP_bac_5"/>
    <property type="match status" value="1"/>
</dbReference>
<feature type="chain" id="PRO_5046985227" evidence="5">
    <location>
        <begin position="30"/>
        <end position="547"/>
    </location>
</feature>
<dbReference type="InterPro" id="IPR030678">
    <property type="entry name" value="Peptide/Ni-bd"/>
</dbReference>
<organism evidence="7 8">
    <name type="scientific">Holzapfeliella saturejae</name>
    <dbReference type="NCBI Taxonomy" id="3082953"/>
    <lineage>
        <taxon>Bacteria</taxon>
        <taxon>Bacillati</taxon>
        <taxon>Bacillota</taxon>
        <taxon>Bacilli</taxon>
        <taxon>Lactobacillales</taxon>
        <taxon>Lactobacillaceae</taxon>
        <taxon>Holzapfeliella</taxon>
    </lineage>
</organism>
<feature type="domain" description="Solute-binding protein family 5" evidence="6">
    <location>
        <begin position="87"/>
        <end position="467"/>
    </location>
</feature>
<dbReference type="PROSITE" id="PS51257">
    <property type="entry name" value="PROKAR_LIPOPROTEIN"/>
    <property type="match status" value="1"/>
</dbReference>
<evidence type="ECO:0000256" key="3">
    <source>
        <dbReference type="ARBA" id="ARBA00022448"/>
    </source>
</evidence>
<dbReference type="EMBL" id="JAWMWG010000001">
    <property type="protein sequence ID" value="MEJ6347671.1"/>
    <property type="molecule type" value="Genomic_DNA"/>
</dbReference>
<evidence type="ECO:0000256" key="2">
    <source>
        <dbReference type="ARBA" id="ARBA00005695"/>
    </source>
</evidence>
<feature type="signal peptide" evidence="5">
    <location>
        <begin position="1"/>
        <end position="29"/>
    </location>
</feature>
<dbReference type="InterPro" id="IPR000914">
    <property type="entry name" value="SBP_5_dom"/>
</dbReference>
<dbReference type="InterPro" id="IPR039424">
    <property type="entry name" value="SBP_5"/>
</dbReference>
<comment type="caution">
    <text evidence="7">The sequence shown here is derived from an EMBL/GenBank/DDBJ whole genome shotgun (WGS) entry which is preliminary data.</text>
</comment>
<keyword evidence="8" id="KW-1185">Reference proteome</keyword>
<evidence type="ECO:0000259" key="6">
    <source>
        <dbReference type="Pfam" id="PF00496"/>
    </source>
</evidence>
<evidence type="ECO:0000313" key="7">
    <source>
        <dbReference type="EMBL" id="MEJ6347671.1"/>
    </source>
</evidence>
<dbReference type="Proteomes" id="UP001377804">
    <property type="component" value="Unassembled WGS sequence"/>
</dbReference>
<evidence type="ECO:0000256" key="1">
    <source>
        <dbReference type="ARBA" id="ARBA00004196"/>
    </source>
</evidence>
<comment type="subcellular location">
    <subcellularLocation>
        <location evidence="1">Cell envelope</location>
    </subcellularLocation>
</comment>
<accession>A0ABU8SE98</accession>
<proteinExistence type="inferred from homology"/>
<keyword evidence="3" id="KW-0813">Transport</keyword>
<name>A0ABU8SE98_9LACO</name>
<dbReference type="PIRSF" id="PIRSF002741">
    <property type="entry name" value="MppA"/>
    <property type="match status" value="1"/>
</dbReference>
<dbReference type="CDD" id="cd08504">
    <property type="entry name" value="PBP2_OppA"/>
    <property type="match status" value="1"/>
</dbReference>
<dbReference type="Gene3D" id="3.10.105.10">
    <property type="entry name" value="Dipeptide-binding Protein, Domain 3"/>
    <property type="match status" value="1"/>
</dbReference>
<sequence length="547" mass="61095">MNLKRIITATILSLSLGFVLVGCSTGNSSETTNNNQNLKSLNFVAQQELPTADLSLATDTVSYTVLNNVYEGLYRQDKDNNLILAGAKEKGTVSEDSLTYNFKLNPEAKWSNGDAVTANDYVYSWRRTVNPKTASEYAYLFDSLKNAKEIKAGEKEIDELGIHAISDYELQIELSSPVPYFERLLTLPSFFPQNQSVVEKYGKDYALKSETAVYNGPFVLEGFDGPGTDTKWTYKKNDNYFDKDNVKVDIINVNVVKESATALNLFQNNQADDIVLTGELAQQNQNHPAYHPLLQATTQYLNFNQIEPTSPFRNENLRKAIATAIDRSALTTSILGNGSIPATGLVPKNLMKSPTGIDFTEAVGDSYNKFDAEKAKQYFAKAKEELKIDNFEFSILSSDTDSAKKVIEYLQNIIEQTLPGMKVNLTPVPFSVRLERSRAGNFDVSMVSYGADYLDASTFTDLLRYNNSGRWTNDTYTALLESAATTNVRDPQKRFDDLVSAEKLELEVQACAPLYQVAEAHMINPKIKNFVSHPAGAKFDYKWLEID</sequence>
<evidence type="ECO:0000256" key="4">
    <source>
        <dbReference type="ARBA" id="ARBA00022729"/>
    </source>
</evidence>
<keyword evidence="4 5" id="KW-0732">Signal</keyword>
<dbReference type="Gene3D" id="3.40.190.10">
    <property type="entry name" value="Periplasmic binding protein-like II"/>
    <property type="match status" value="1"/>
</dbReference>
<evidence type="ECO:0000256" key="5">
    <source>
        <dbReference type="SAM" id="SignalP"/>
    </source>
</evidence>
<evidence type="ECO:0000313" key="8">
    <source>
        <dbReference type="Proteomes" id="UP001377804"/>
    </source>
</evidence>